<dbReference type="EMBL" id="CM017881">
    <property type="protein sequence ID" value="KAG1362007.1"/>
    <property type="molecule type" value="Genomic_DNA"/>
</dbReference>
<evidence type="ECO:0000256" key="1">
    <source>
        <dbReference type="SAM" id="MobiDB-lite"/>
    </source>
</evidence>
<dbReference type="PANTHER" id="PTHR47512">
    <property type="entry name" value="EXPRESSED PROTEIN"/>
    <property type="match status" value="1"/>
</dbReference>
<name>A0A8K0N827_COCNU</name>
<comment type="caution">
    <text evidence="2">The sequence shown here is derived from an EMBL/GenBank/DDBJ whole genome shotgun (WGS) entry which is preliminary data.</text>
</comment>
<proteinExistence type="predicted"/>
<accession>A0A8K0N827</accession>
<keyword evidence="3" id="KW-1185">Reference proteome</keyword>
<gene>
    <name evidence="2" type="ORF">COCNU_10G002260</name>
</gene>
<dbReference type="OrthoDB" id="162989at2759"/>
<dbReference type="PANTHER" id="PTHR47512:SF3">
    <property type="entry name" value="CHALCONE-FLAVONONE ISOMERASE FAMILY PROTEIN"/>
    <property type="match status" value="1"/>
</dbReference>
<organism evidence="2 3">
    <name type="scientific">Cocos nucifera</name>
    <name type="common">Coconut palm</name>
    <dbReference type="NCBI Taxonomy" id="13894"/>
    <lineage>
        <taxon>Eukaryota</taxon>
        <taxon>Viridiplantae</taxon>
        <taxon>Streptophyta</taxon>
        <taxon>Embryophyta</taxon>
        <taxon>Tracheophyta</taxon>
        <taxon>Spermatophyta</taxon>
        <taxon>Magnoliopsida</taxon>
        <taxon>Liliopsida</taxon>
        <taxon>Arecaceae</taxon>
        <taxon>Arecoideae</taxon>
        <taxon>Cocoseae</taxon>
        <taxon>Attaleinae</taxon>
        <taxon>Cocos</taxon>
    </lineage>
</organism>
<evidence type="ECO:0000313" key="3">
    <source>
        <dbReference type="Proteomes" id="UP000797356"/>
    </source>
</evidence>
<reference evidence="2" key="1">
    <citation type="journal article" date="2017" name="Gigascience">
        <title>The genome draft of coconut (Cocos nucifera).</title>
        <authorList>
            <person name="Xiao Y."/>
            <person name="Xu P."/>
            <person name="Fan H."/>
            <person name="Baudouin L."/>
            <person name="Xia W."/>
            <person name="Bocs S."/>
            <person name="Xu J."/>
            <person name="Li Q."/>
            <person name="Guo A."/>
            <person name="Zhou L."/>
            <person name="Li J."/>
            <person name="Wu Y."/>
            <person name="Ma Z."/>
            <person name="Armero A."/>
            <person name="Issali A.E."/>
            <person name="Liu N."/>
            <person name="Peng M."/>
            <person name="Yang Y."/>
        </authorList>
    </citation>
    <scope>NUCLEOTIDE SEQUENCE</scope>
    <source>
        <tissue evidence="2">Spear leaf of Hainan Tall coconut</tissue>
    </source>
</reference>
<feature type="compositionally biased region" description="Polar residues" evidence="1">
    <location>
        <begin position="1"/>
        <end position="20"/>
    </location>
</feature>
<reference evidence="2" key="2">
    <citation type="submission" date="2019-07" db="EMBL/GenBank/DDBJ databases">
        <authorList>
            <person name="Yang Y."/>
            <person name="Bocs S."/>
            <person name="Baudouin L."/>
        </authorList>
    </citation>
    <scope>NUCLEOTIDE SEQUENCE</scope>
    <source>
        <tissue evidence="2">Spear leaf of Hainan Tall coconut</tissue>
    </source>
</reference>
<sequence>METPSSMRRVTRSQTSAATQKNEKEDDVPSSRNGERLPLLDITNDSPIVGLATGSLIEKTPSSWVVKSRDRAKRTPGSGEALLRGHVKALLQKVEDEAELVNNHPSGHPTASFRAPLGLPDSSTQQLLAPTPANNPHIPNISCLKEDRVPVDANPPWLIGRATIHQQVVASLKQEESLDLQECCLINRAWLFDDSPEKSDASTISSFLTLPREAKQYRRGGRW</sequence>
<feature type="compositionally biased region" description="Basic and acidic residues" evidence="1">
    <location>
        <begin position="21"/>
        <end position="35"/>
    </location>
</feature>
<feature type="region of interest" description="Disordered" evidence="1">
    <location>
        <begin position="1"/>
        <end position="41"/>
    </location>
</feature>
<dbReference type="Proteomes" id="UP000797356">
    <property type="component" value="Chromosome 10"/>
</dbReference>
<protein>
    <submittedName>
        <fullName evidence="2">Uncharacterized protein</fullName>
    </submittedName>
</protein>
<evidence type="ECO:0000313" key="2">
    <source>
        <dbReference type="EMBL" id="KAG1362007.1"/>
    </source>
</evidence>
<dbReference type="AlphaFoldDB" id="A0A8K0N827"/>